<proteinExistence type="predicted"/>
<dbReference type="AlphaFoldDB" id="A0A8X7RPL4"/>
<evidence type="ECO:0000313" key="2">
    <source>
        <dbReference type="Proteomes" id="UP000886595"/>
    </source>
</evidence>
<dbReference type="Proteomes" id="UP000886595">
    <property type="component" value="Unassembled WGS sequence"/>
</dbReference>
<dbReference type="GO" id="GO:0000932">
    <property type="term" value="C:P-body"/>
    <property type="evidence" value="ECO:0007669"/>
    <property type="project" value="TreeGrafter"/>
</dbReference>
<dbReference type="GO" id="GO:0000290">
    <property type="term" value="P:deadenylation-dependent decapping of nuclear-transcribed mRNA"/>
    <property type="evidence" value="ECO:0007669"/>
    <property type="project" value="InterPro"/>
</dbReference>
<comment type="caution">
    <text evidence="1">The sequence shown here is derived from an EMBL/GenBank/DDBJ whole genome shotgun (WGS) entry which is preliminary data.</text>
</comment>
<dbReference type="PANTHER" id="PTHR21551">
    <property type="entry name" value="TOPOISOMERASE II-ASSOCIATED PROTEIN PAT1"/>
    <property type="match status" value="1"/>
</dbReference>
<dbReference type="OrthoDB" id="1710259at2759"/>
<dbReference type="PANTHER" id="PTHR21551:SF24">
    <property type="entry name" value="PROTEIN PAT1 HOMOLOG 2"/>
    <property type="match status" value="1"/>
</dbReference>
<dbReference type="InterPro" id="IPR039900">
    <property type="entry name" value="Pat1-like"/>
</dbReference>
<dbReference type="EMBL" id="JAAMPC010000009">
    <property type="protein sequence ID" value="KAG2292879.1"/>
    <property type="molecule type" value="Genomic_DNA"/>
</dbReference>
<keyword evidence="2" id="KW-1185">Reference proteome</keyword>
<gene>
    <name evidence="1" type="ORF">Bca52824_039548</name>
</gene>
<sequence length="277" mass="31191">MCFPGLMVKMVKTVTVRRLGRRVRGMMYYRKALELQAFLDMAKDEELMKGYKALELTSEDASKSGKSLWAQCQRGKPVLLVSLLERAAEVVKNSNDGLWRASFDEFFTLLTKYCRSKYETIHGQNQENAAAEVFEAAIKREMPAELLRASLRHTSEDQQNFLLNFGRKGFSSPPVSELKTGARSSQVNSEECGKGFTSSKALCGHMACHFEREKRVSCSHFFQVKKSAKSSVISHQSRTYVVITCVGQEECKVIFCISVTGNAYVLTLVVLYSCKLL</sequence>
<protein>
    <recommendedName>
        <fullName evidence="3">C2H2-type domain-containing protein</fullName>
    </recommendedName>
</protein>
<evidence type="ECO:0000313" key="1">
    <source>
        <dbReference type="EMBL" id="KAG2292879.1"/>
    </source>
</evidence>
<accession>A0A8X7RPL4</accession>
<organism evidence="1 2">
    <name type="scientific">Brassica carinata</name>
    <name type="common">Ethiopian mustard</name>
    <name type="synonym">Abyssinian cabbage</name>
    <dbReference type="NCBI Taxonomy" id="52824"/>
    <lineage>
        <taxon>Eukaryota</taxon>
        <taxon>Viridiplantae</taxon>
        <taxon>Streptophyta</taxon>
        <taxon>Embryophyta</taxon>
        <taxon>Tracheophyta</taxon>
        <taxon>Spermatophyta</taxon>
        <taxon>Magnoliopsida</taxon>
        <taxon>eudicotyledons</taxon>
        <taxon>Gunneridae</taxon>
        <taxon>Pentapetalae</taxon>
        <taxon>rosids</taxon>
        <taxon>malvids</taxon>
        <taxon>Brassicales</taxon>
        <taxon>Brassicaceae</taxon>
        <taxon>Brassiceae</taxon>
        <taxon>Brassica</taxon>
    </lineage>
</organism>
<evidence type="ECO:0008006" key="3">
    <source>
        <dbReference type="Google" id="ProtNLM"/>
    </source>
</evidence>
<dbReference type="GO" id="GO:0003723">
    <property type="term" value="F:RNA binding"/>
    <property type="evidence" value="ECO:0007669"/>
    <property type="project" value="TreeGrafter"/>
</dbReference>
<name>A0A8X7RPL4_BRACI</name>
<reference evidence="1 2" key="1">
    <citation type="submission" date="2020-02" db="EMBL/GenBank/DDBJ databases">
        <authorList>
            <person name="Ma Q."/>
            <person name="Huang Y."/>
            <person name="Song X."/>
            <person name="Pei D."/>
        </authorList>
    </citation>
    <scope>NUCLEOTIDE SEQUENCE [LARGE SCALE GENOMIC DNA]</scope>
    <source>
        <strain evidence="1">Sxm20200214</strain>
        <tissue evidence="1">Leaf</tissue>
    </source>
</reference>
<dbReference type="GO" id="GO:0033962">
    <property type="term" value="P:P-body assembly"/>
    <property type="evidence" value="ECO:0007669"/>
    <property type="project" value="TreeGrafter"/>
</dbReference>